<organism evidence="2 3">
    <name type="scientific">Spiribacter vilamensis</name>
    <dbReference type="NCBI Taxonomy" id="531306"/>
    <lineage>
        <taxon>Bacteria</taxon>
        <taxon>Pseudomonadati</taxon>
        <taxon>Pseudomonadota</taxon>
        <taxon>Gammaproteobacteria</taxon>
        <taxon>Chromatiales</taxon>
        <taxon>Ectothiorhodospiraceae</taxon>
        <taxon>Spiribacter</taxon>
    </lineage>
</organism>
<evidence type="ECO:0000313" key="2">
    <source>
        <dbReference type="EMBL" id="RZU99399.1"/>
    </source>
</evidence>
<comment type="caution">
    <text evidence="2">The sequence shown here is derived from an EMBL/GenBank/DDBJ whole genome shotgun (WGS) entry which is preliminary data.</text>
</comment>
<dbReference type="InterPro" id="IPR001763">
    <property type="entry name" value="Rhodanese-like_dom"/>
</dbReference>
<evidence type="ECO:0000313" key="3">
    <source>
        <dbReference type="Proteomes" id="UP000292298"/>
    </source>
</evidence>
<accession>A0A4Q8D203</accession>
<dbReference type="OrthoDB" id="9811849at2"/>
<dbReference type="Gene3D" id="3.40.250.10">
    <property type="entry name" value="Rhodanese-like domain"/>
    <property type="match status" value="1"/>
</dbReference>
<evidence type="ECO:0000259" key="1">
    <source>
        <dbReference type="PROSITE" id="PS50206"/>
    </source>
</evidence>
<dbReference type="RefSeq" id="WP_130503635.1">
    <property type="nucleotide sequence ID" value="NZ_VMKO01000001.1"/>
</dbReference>
<dbReference type="SUPFAM" id="SSF52821">
    <property type="entry name" value="Rhodanese/Cell cycle control phosphatase"/>
    <property type="match status" value="1"/>
</dbReference>
<reference evidence="2 3" key="1">
    <citation type="submission" date="2019-02" db="EMBL/GenBank/DDBJ databases">
        <title>Genomic Encyclopedia of Type Strains, Phase IV (KMG-IV): sequencing the most valuable type-strain genomes for metagenomic binning, comparative biology and taxonomic classification.</title>
        <authorList>
            <person name="Goeker M."/>
        </authorList>
    </citation>
    <scope>NUCLEOTIDE SEQUENCE [LARGE SCALE GENOMIC DNA]</scope>
    <source>
        <strain evidence="2 3">DSM 21056</strain>
    </source>
</reference>
<proteinExistence type="predicted"/>
<dbReference type="PROSITE" id="PS50206">
    <property type="entry name" value="RHODANESE_3"/>
    <property type="match status" value="1"/>
</dbReference>
<dbReference type="EMBL" id="SHLI01000001">
    <property type="protein sequence ID" value="RZU99399.1"/>
    <property type="molecule type" value="Genomic_DNA"/>
</dbReference>
<dbReference type="InterPro" id="IPR052204">
    <property type="entry name" value="PpiC/parvulin_rotamase"/>
</dbReference>
<keyword evidence="3" id="KW-1185">Reference proteome</keyword>
<dbReference type="PANTHER" id="PTHR43629">
    <property type="entry name" value="PEPTIDYL-PROLYL CIS-TRANS ISOMERASE"/>
    <property type="match status" value="1"/>
</dbReference>
<dbReference type="PANTHER" id="PTHR43629:SF2">
    <property type="entry name" value="RHODANESE-LIKE_PPIC DOMAIN-CONTAINING PROTEIN 12, CHLOROPLASTIC"/>
    <property type="match status" value="1"/>
</dbReference>
<dbReference type="SMART" id="SM00450">
    <property type="entry name" value="RHOD"/>
    <property type="match status" value="1"/>
</dbReference>
<dbReference type="Pfam" id="PF00581">
    <property type="entry name" value="Rhodanese"/>
    <property type="match status" value="1"/>
</dbReference>
<keyword evidence="2" id="KW-0808">Transferase</keyword>
<dbReference type="AlphaFoldDB" id="A0A4Q8D203"/>
<dbReference type="InterPro" id="IPR036873">
    <property type="entry name" value="Rhodanese-like_dom_sf"/>
</dbReference>
<dbReference type="Proteomes" id="UP000292298">
    <property type="component" value="Unassembled WGS sequence"/>
</dbReference>
<feature type="domain" description="Rhodanese" evidence="1">
    <location>
        <begin position="16"/>
        <end position="105"/>
    </location>
</feature>
<gene>
    <name evidence="2" type="ORF">EV698_1688</name>
</gene>
<sequence>MLTVTPTELYEQLSTGQARLTLLDVREDWETAINHLEGSVFAPMSRLSPEFLNELPQDRDTVVICHHGMRSAQVVNWLEQNGHQRVFNLSGGIDAWCRSVDPDLPQY</sequence>
<name>A0A4Q8D203_9GAMM</name>
<dbReference type="GO" id="GO:0016740">
    <property type="term" value="F:transferase activity"/>
    <property type="evidence" value="ECO:0007669"/>
    <property type="project" value="UniProtKB-KW"/>
</dbReference>
<protein>
    <submittedName>
        <fullName evidence="2">Rhodanese-related sulfurtransferase</fullName>
    </submittedName>
</protein>